<accession>A0ABT1RL67</accession>
<dbReference type="PANTHER" id="PTHR40459">
    <property type="entry name" value="CONSERVED HYPOTHETICAL ALANINE AND LEUCINE RICH PROTEIN"/>
    <property type="match status" value="1"/>
</dbReference>
<dbReference type="RefSeq" id="WP_256131120.1">
    <property type="nucleotide sequence ID" value="NZ_JANFXK010000003.1"/>
</dbReference>
<organism evidence="3 4">
    <name type="scientific">Anaerovorax odorimutans</name>
    <dbReference type="NCBI Taxonomy" id="109327"/>
    <lineage>
        <taxon>Bacteria</taxon>
        <taxon>Bacillati</taxon>
        <taxon>Bacillota</taxon>
        <taxon>Clostridia</taxon>
        <taxon>Peptostreptococcales</taxon>
        <taxon>Anaerovoracaceae</taxon>
        <taxon>Anaerovorax</taxon>
    </lineage>
</organism>
<dbReference type="InterPro" id="IPR019665">
    <property type="entry name" value="OxRdtase/DH_put_Rossmann_dom"/>
</dbReference>
<dbReference type="Gene3D" id="1.10.1040.20">
    <property type="entry name" value="ProC-like, C-terminal domain"/>
    <property type="match status" value="1"/>
</dbReference>
<dbReference type="SUPFAM" id="SSF51735">
    <property type="entry name" value="NAD(P)-binding Rossmann-fold domains"/>
    <property type="match status" value="1"/>
</dbReference>
<dbReference type="Pfam" id="PF10728">
    <property type="entry name" value="DUF2520"/>
    <property type="match status" value="1"/>
</dbReference>
<keyword evidence="4" id="KW-1185">Reference proteome</keyword>
<reference evidence="3 4" key="1">
    <citation type="submission" date="2022-06" db="EMBL/GenBank/DDBJ databases">
        <title>Isolation of gut microbiota from human fecal samples.</title>
        <authorList>
            <person name="Pamer E.G."/>
            <person name="Barat B."/>
            <person name="Waligurski E."/>
            <person name="Medina S."/>
            <person name="Paddock L."/>
            <person name="Mostad J."/>
        </authorList>
    </citation>
    <scope>NUCLEOTIDE SEQUENCE [LARGE SCALE GENOMIC DNA]</scope>
    <source>
        <strain evidence="3 4">SL.3.17</strain>
    </source>
</reference>
<gene>
    <name evidence="3" type="ORF">NE619_04275</name>
</gene>
<dbReference type="SUPFAM" id="SSF48179">
    <property type="entry name" value="6-phosphogluconate dehydrogenase C-terminal domain-like"/>
    <property type="match status" value="1"/>
</dbReference>
<dbReference type="EMBL" id="JANFXK010000003">
    <property type="protein sequence ID" value="MCQ4635934.1"/>
    <property type="molecule type" value="Genomic_DNA"/>
</dbReference>
<dbReference type="PANTHER" id="PTHR40459:SF1">
    <property type="entry name" value="CONSERVED HYPOTHETICAL ALANINE AND LEUCINE RICH PROTEIN"/>
    <property type="match status" value="1"/>
</dbReference>
<evidence type="ECO:0000313" key="3">
    <source>
        <dbReference type="EMBL" id="MCQ4635934.1"/>
    </source>
</evidence>
<proteinExistence type="predicted"/>
<dbReference type="InterPro" id="IPR037108">
    <property type="entry name" value="TM1727-like_C_sf"/>
</dbReference>
<dbReference type="InterPro" id="IPR008927">
    <property type="entry name" value="6-PGluconate_DH-like_C_sf"/>
</dbReference>
<evidence type="ECO:0000259" key="1">
    <source>
        <dbReference type="Pfam" id="PF10727"/>
    </source>
</evidence>
<feature type="domain" description="DUF2520" evidence="2">
    <location>
        <begin position="136"/>
        <end position="259"/>
    </location>
</feature>
<sequence length="286" mass="30608">MKTGFIGAGKAGCSLSRYLAGRQTEICGFYSKTPKHSRQAADYTKSAVFLNLEDVVKESDMIFVTTPDSVIGQIWEAIKKLEDQKKVRLGGKIFCHVSGSLSSQTFSGAGERGAFACAAHPMLAISSKDADLTGAFFTLDGDERAVAAVSSMLNDKGNPTAVIDPSCKKKYHMAASAASNLAVGLAQMAVDALADCGFSEEAAFTMLTPLMLGNVKNICEKGTAKALTGPAERCDCQTVAAHLAQLNGEDKEIYRLLSMRLLSIAQTKNPTRDYSKLKTILEEKDQ</sequence>
<dbReference type="InterPro" id="IPR036291">
    <property type="entry name" value="NAD(P)-bd_dom_sf"/>
</dbReference>
<comment type="caution">
    <text evidence="3">The sequence shown here is derived from an EMBL/GenBank/DDBJ whole genome shotgun (WGS) entry which is preliminary data.</text>
</comment>
<dbReference type="InterPro" id="IPR018931">
    <property type="entry name" value="DUF2520"/>
</dbReference>
<evidence type="ECO:0000313" key="4">
    <source>
        <dbReference type="Proteomes" id="UP001524502"/>
    </source>
</evidence>
<protein>
    <submittedName>
        <fullName evidence="3">DUF2520 domain-containing protein</fullName>
    </submittedName>
</protein>
<dbReference type="Pfam" id="PF10727">
    <property type="entry name" value="Rossmann-like"/>
    <property type="match status" value="1"/>
</dbReference>
<feature type="domain" description="Putative oxidoreductase/dehydrogenase Rossmann-like" evidence="1">
    <location>
        <begin position="2"/>
        <end position="121"/>
    </location>
</feature>
<dbReference type="Gene3D" id="3.40.50.720">
    <property type="entry name" value="NAD(P)-binding Rossmann-like Domain"/>
    <property type="match status" value="1"/>
</dbReference>
<evidence type="ECO:0000259" key="2">
    <source>
        <dbReference type="Pfam" id="PF10728"/>
    </source>
</evidence>
<name>A0ABT1RL67_9FIRM</name>
<dbReference type="Proteomes" id="UP001524502">
    <property type="component" value="Unassembled WGS sequence"/>
</dbReference>